<dbReference type="EMBL" id="MU003696">
    <property type="protein sequence ID" value="KAF2812981.1"/>
    <property type="molecule type" value="Genomic_DNA"/>
</dbReference>
<evidence type="ECO:0000313" key="3">
    <source>
        <dbReference type="Proteomes" id="UP000504636"/>
    </source>
</evidence>
<sequence>MDHEEGTSFARSGSNFEPSLRPSRQRPGPTSSYILDGLASLASASEGRTSVQVVIDLLRKSGLPGPVSTLQTDSTRVLLGQGAQFAVYRESTFFSAPTGSRPGAISSYDVAVKQPKFSQDLFSKFSLADPEAQKHLHTIWLEILAFTDPQLREHPNIAKLLA</sequence>
<gene>
    <name evidence="2 4" type="ORF">BDZ99DRAFT_517273</name>
</gene>
<name>A0A6A6YVZ7_9PEZI</name>
<evidence type="ECO:0000256" key="1">
    <source>
        <dbReference type="SAM" id="MobiDB-lite"/>
    </source>
</evidence>
<accession>A0A6A6YVZ7</accession>
<reference evidence="4" key="3">
    <citation type="submission" date="2025-04" db="UniProtKB">
        <authorList>
            <consortium name="RefSeq"/>
        </authorList>
    </citation>
    <scope>IDENTIFICATION</scope>
    <source>
        <strain evidence="4">CBS 304.34</strain>
    </source>
</reference>
<reference evidence="2 4" key="1">
    <citation type="journal article" date="2020" name="Stud. Mycol.">
        <title>101 Dothideomycetes genomes: a test case for predicting lifestyles and emergence of pathogens.</title>
        <authorList>
            <person name="Haridas S."/>
            <person name="Albert R."/>
            <person name="Binder M."/>
            <person name="Bloem J."/>
            <person name="Labutti K."/>
            <person name="Salamov A."/>
            <person name="Andreopoulos B."/>
            <person name="Baker S."/>
            <person name="Barry K."/>
            <person name="Bills G."/>
            <person name="Bluhm B."/>
            <person name="Cannon C."/>
            <person name="Castanera R."/>
            <person name="Culley D."/>
            <person name="Daum C."/>
            <person name="Ezra D."/>
            <person name="Gonzalez J."/>
            <person name="Henrissat B."/>
            <person name="Kuo A."/>
            <person name="Liang C."/>
            <person name="Lipzen A."/>
            <person name="Lutzoni F."/>
            <person name="Magnuson J."/>
            <person name="Mondo S."/>
            <person name="Nolan M."/>
            <person name="Ohm R."/>
            <person name="Pangilinan J."/>
            <person name="Park H.-J."/>
            <person name="Ramirez L."/>
            <person name="Alfaro M."/>
            <person name="Sun H."/>
            <person name="Tritt A."/>
            <person name="Yoshinaga Y."/>
            <person name="Zwiers L.-H."/>
            <person name="Turgeon B."/>
            <person name="Goodwin S."/>
            <person name="Spatafora J."/>
            <person name="Crous P."/>
            <person name="Grigoriev I."/>
        </authorList>
    </citation>
    <scope>NUCLEOTIDE SEQUENCE</scope>
    <source>
        <strain evidence="2 4">CBS 304.34</strain>
    </source>
</reference>
<dbReference type="Proteomes" id="UP000504636">
    <property type="component" value="Unplaced"/>
</dbReference>
<proteinExistence type="predicted"/>
<protein>
    <submittedName>
        <fullName evidence="2 4">Uncharacterized protein</fullName>
    </submittedName>
</protein>
<keyword evidence="3" id="KW-1185">Reference proteome</keyword>
<feature type="region of interest" description="Disordered" evidence="1">
    <location>
        <begin position="1"/>
        <end position="31"/>
    </location>
</feature>
<dbReference type="GeneID" id="54466056"/>
<evidence type="ECO:0000313" key="4">
    <source>
        <dbReference type="RefSeq" id="XP_033579945.1"/>
    </source>
</evidence>
<reference evidence="4" key="2">
    <citation type="submission" date="2020-04" db="EMBL/GenBank/DDBJ databases">
        <authorList>
            <consortium name="NCBI Genome Project"/>
        </authorList>
    </citation>
    <scope>NUCLEOTIDE SEQUENCE</scope>
    <source>
        <strain evidence="4">CBS 304.34</strain>
    </source>
</reference>
<organism evidence="2">
    <name type="scientific">Mytilinidion resinicola</name>
    <dbReference type="NCBI Taxonomy" id="574789"/>
    <lineage>
        <taxon>Eukaryota</taxon>
        <taxon>Fungi</taxon>
        <taxon>Dikarya</taxon>
        <taxon>Ascomycota</taxon>
        <taxon>Pezizomycotina</taxon>
        <taxon>Dothideomycetes</taxon>
        <taxon>Pleosporomycetidae</taxon>
        <taxon>Mytilinidiales</taxon>
        <taxon>Mytilinidiaceae</taxon>
        <taxon>Mytilinidion</taxon>
    </lineage>
</organism>
<evidence type="ECO:0000313" key="2">
    <source>
        <dbReference type="EMBL" id="KAF2812981.1"/>
    </source>
</evidence>
<dbReference type="RefSeq" id="XP_033579945.1">
    <property type="nucleotide sequence ID" value="XM_033725163.1"/>
</dbReference>
<dbReference type="AlphaFoldDB" id="A0A6A6YVZ7"/>